<proteinExistence type="predicted"/>
<organism evidence="2">
    <name type="scientific">Lotharella globosa</name>
    <dbReference type="NCBI Taxonomy" id="91324"/>
    <lineage>
        <taxon>Eukaryota</taxon>
        <taxon>Sar</taxon>
        <taxon>Rhizaria</taxon>
        <taxon>Cercozoa</taxon>
        <taxon>Chlorarachniophyceae</taxon>
        <taxon>Lotharella</taxon>
    </lineage>
</organism>
<feature type="region of interest" description="Disordered" evidence="1">
    <location>
        <begin position="167"/>
        <end position="188"/>
    </location>
</feature>
<reference evidence="2" key="1">
    <citation type="submission" date="2021-01" db="EMBL/GenBank/DDBJ databases">
        <authorList>
            <person name="Corre E."/>
            <person name="Pelletier E."/>
            <person name="Niang G."/>
            <person name="Scheremetjew M."/>
            <person name="Finn R."/>
            <person name="Kale V."/>
            <person name="Holt S."/>
            <person name="Cochrane G."/>
            <person name="Meng A."/>
            <person name="Brown T."/>
            <person name="Cohen L."/>
        </authorList>
    </citation>
    <scope>NUCLEOTIDE SEQUENCE</scope>
    <source>
        <strain evidence="2">CCCM811</strain>
    </source>
</reference>
<dbReference type="InterPro" id="IPR011990">
    <property type="entry name" value="TPR-like_helical_dom_sf"/>
</dbReference>
<sequence length="580" mass="65460">MQHFIANQRQYQAEGLAINPGDVTEDSIKRQVSDKATEIYRAELGQWRHPDQYTKFRISRGVYQTTANVCAAAKLPNTAAHLLERVLRTSGGSEKTQADLLFDLACIQGEGLRQHSEAAIKFRKVCEILGRRQKERQKEPTQIEAPQTVAALARIEREGMTLISRMTLPDKSAAGEQRSASDESPLSSEAEDLRYGQAHFNLGLCMKYLGNWTGALSEFDSAGKLADHAAGTQSARLEKGFRFTCFGMFESIGFQFLQYANIAKHTVQTDGEREKVYHVLQAAMRFCTRRLCAVDLCGHPRHSHRAYVGGPTLSWVSRVHQTESEEKGILVESLAARSERTEWAVNTWFNTFNNIPLDDAQGTFKGLLEYITRCMFRHSSEGHWDRVIKLAEGVNENFLKHINDRSSLSATNRSAALHTGAVIQSLAADAYKEKGQADEAIVESMRALDLLKRSRGDSNVIHHNGEIVTEACCWHNMGWGLWKRGDYEESISMYVKAMKSIGTHMGDEEHGYKDRVETIMTEFESVLKAAIKSRGRQNKSVKDSIEEFRQFISKEKEKAVLWQSETKKALESWSTRLARI</sequence>
<dbReference type="SUPFAM" id="SSF48452">
    <property type="entry name" value="TPR-like"/>
    <property type="match status" value="1"/>
</dbReference>
<dbReference type="Gene3D" id="1.25.40.10">
    <property type="entry name" value="Tetratricopeptide repeat domain"/>
    <property type="match status" value="1"/>
</dbReference>
<dbReference type="AlphaFoldDB" id="A0A7S3ZA33"/>
<evidence type="ECO:0000256" key="1">
    <source>
        <dbReference type="SAM" id="MobiDB-lite"/>
    </source>
</evidence>
<gene>
    <name evidence="2" type="ORF">LGLO00237_LOCUS28389</name>
</gene>
<accession>A0A7S3ZA33</accession>
<dbReference type="EMBL" id="HBIV01040098">
    <property type="protein sequence ID" value="CAE0676611.1"/>
    <property type="molecule type" value="Transcribed_RNA"/>
</dbReference>
<name>A0A7S3ZA33_9EUKA</name>
<evidence type="ECO:0000313" key="2">
    <source>
        <dbReference type="EMBL" id="CAE0676611.1"/>
    </source>
</evidence>
<protein>
    <submittedName>
        <fullName evidence="2">Uncharacterized protein</fullName>
    </submittedName>
</protein>